<dbReference type="InterPro" id="IPR007227">
    <property type="entry name" value="Cell_shape_determining_MreD"/>
</dbReference>
<dbReference type="GO" id="GO:0005886">
    <property type="term" value="C:plasma membrane"/>
    <property type="evidence" value="ECO:0007669"/>
    <property type="project" value="UniProtKB-SubCell"/>
</dbReference>
<evidence type="ECO:0000313" key="9">
    <source>
        <dbReference type="EMBL" id="ANY72390.1"/>
    </source>
</evidence>
<protein>
    <submittedName>
        <fullName evidence="9">Rod shape-determining protein MreD</fullName>
    </submittedName>
</protein>
<dbReference type="NCBIfam" id="TIGR03426">
    <property type="entry name" value="shape_MreD"/>
    <property type="match status" value="1"/>
</dbReference>
<dbReference type="Pfam" id="PF04093">
    <property type="entry name" value="MreD"/>
    <property type="match status" value="1"/>
</dbReference>
<keyword evidence="4 8" id="KW-0812">Transmembrane</keyword>
<feature type="transmembrane region" description="Helical" evidence="8">
    <location>
        <begin position="33"/>
        <end position="51"/>
    </location>
</feature>
<feature type="transmembrane region" description="Helical" evidence="8">
    <location>
        <begin position="7"/>
        <end position="27"/>
    </location>
</feature>
<dbReference type="KEGG" id="pib:BBD41_07235"/>
<name>A0A1B2DXD9_9BACL</name>
<feature type="transmembrane region" description="Helical" evidence="8">
    <location>
        <begin position="103"/>
        <end position="126"/>
    </location>
</feature>
<comment type="similarity">
    <text evidence="2">Belongs to the MreD family.</text>
</comment>
<sequence length="176" mass="20262">MMARKQILILLLFVLFILQGTVFFWLTPSSLQLQIYPNFVLVAIFFVSIYYHRHTGLVLGLIFGMLHDIVYYGEMIGTYSFAMGVSAYLLGLVFKAPRAPLPMMMTIVILGSLLFDSTLFGIYKVFRLNPTSYNWSLLHHMLPNLLVHFAFALAIYVPVRKQLELIAKYQRRKTAS</sequence>
<evidence type="ECO:0000256" key="2">
    <source>
        <dbReference type="ARBA" id="ARBA00007776"/>
    </source>
</evidence>
<gene>
    <name evidence="9" type="ORF">BBD41_07235</name>
</gene>
<accession>A0A1B2DXD9</accession>
<dbReference type="AlphaFoldDB" id="A0A1B2DXD9"/>
<dbReference type="GO" id="GO:0008360">
    <property type="term" value="P:regulation of cell shape"/>
    <property type="evidence" value="ECO:0007669"/>
    <property type="project" value="UniProtKB-KW"/>
</dbReference>
<evidence type="ECO:0000256" key="5">
    <source>
        <dbReference type="ARBA" id="ARBA00022960"/>
    </source>
</evidence>
<evidence type="ECO:0000256" key="6">
    <source>
        <dbReference type="ARBA" id="ARBA00022989"/>
    </source>
</evidence>
<comment type="subcellular location">
    <subcellularLocation>
        <location evidence="1">Cell membrane</location>
        <topology evidence="1">Multi-pass membrane protein</topology>
    </subcellularLocation>
</comment>
<dbReference type="RefSeq" id="WP_099477130.1">
    <property type="nucleotide sequence ID" value="NZ_CP016809.1"/>
</dbReference>
<dbReference type="EMBL" id="CP016809">
    <property type="protein sequence ID" value="ANY72390.1"/>
    <property type="molecule type" value="Genomic_DNA"/>
</dbReference>
<reference evidence="9" key="1">
    <citation type="submission" date="2016-08" db="EMBL/GenBank/DDBJ databases">
        <title>Complete Genome Seqeunce of Paenibacillus sp. nov. IHBB 9852 from high altitute lake of Indian trans-Himalayas.</title>
        <authorList>
            <person name="Kiran S."/>
            <person name="Swarnkar M.K."/>
            <person name="Rana A."/>
            <person name="Tewari R."/>
            <person name="Gulati A."/>
        </authorList>
    </citation>
    <scope>NUCLEOTIDE SEQUENCE [LARGE SCALE GENOMIC DNA]</scope>
    <source>
        <strain evidence="9">IHBB 9852</strain>
    </source>
</reference>
<feature type="transmembrane region" description="Helical" evidence="8">
    <location>
        <begin position="79"/>
        <end position="96"/>
    </location>
</feature>
<evidence type="ECO:0000256" key="1">
    <source>
        <dbReference type="ARBA" id="ARBA00004651"/>
    </source>
</evidence>
<keyword evidence="7 8" id="KW-0472">Membrane</keyword>
<feature type="transmembrane region" description="Helical" evidence="8">
    <location>
        <begin position="138"/>
        <end position="159"/>
    </location>
</feature>
<evidence type="ECO:0000256" key="8">
    <source>
        <dbReference type="SAM" id="Phobius"/>
    </source>
</evidence>
<proteinExistence type="inferred from homology"/>
<evidence type="ECO:0000256" key="4">
    <source>
        <dbReference type="ARBA" id="ARBA00022692"/>
    </source>
</evidence>
<evidence type="ECO:0000256" key="3">
    <source>
        <dbReference type="ARBA" id="ARBA00022475"/>
    </source>
</evidence>
<organism evidence="9">
    <name type="scientific">Paenibacillus ihbetae</name>
    <dbReference type="NCBI Taxonomy" id="1870820"/>
    <lineage>
        <taxon>Bacteria</taxon>
        <taxon>Bacillati</taxon>
        <taxon>Bacillota</taxon>
        <taxon>Bacilli</taxon>
        <taxon>Bacillales</taxon>
        <taxon>Paenibacillaceae</taxon>
        <taxon>Paenibacillus</taxon>
    </lineage>
</organism>
<keyword evidence="3" id="KW-1003">Cell membrane</keyword>
<feature type="transmembrane region" description="Helical" evidence="8">
    <location>
        <begin position="56"/>
        <end position="73"/>
    </location>
</feature>
<keyword evidence="6 8" id="KW-1133">Transmembrane helix</keyword>
<keyword evidence="5" id="KW-0133">Cell shape</keyword>
<evidence type="ECO:0000256" key="7">
    <source>
        <dbReference type="ARBA" id="ARBA00023136"/>
    </source>
</evidence>